<comment type="subcellular location">
    <subcellularLocation>
        <location evidence="2">Cell membrane</location>
        <topology evidence="2">Multi-pass membrane protein</topology>
    </subcellularLocation>
</comment>
<dbReference type="Pfam" id="PF02518">
    <property type="entry name" value="HATPase_c"/>
    <property type="match status" value="1"/>
</dbReference>
<dbReference type="Pfam" id="PF00512">
    <property type="entry name" value="HisKA"/>
    <property type="match status" value="1"/>
</dbReference>
<comment type="caution">
    <text evidence="11">The sequence shown here is derived from an EMBL/GenBank/DDBJ whole genome shotgun (WGS) entry which is preliminary data.</text>
</comment>
<keyword evidence="6" id="KW-0547">Nucleotide-binding</keyword>
<keyword evidence="12" id="KW-1185">Reference proteome</keyword>
<dbReference type="CDD" id="cd00082">
    <property type="entry name" value="HisKA"/>
    <property type="match status" value="1"/>
</dbReference>
<evidence type="ECO:0000256" key="9">
    <source>
        <dbReference type="SAM" id="Phobius"/>
    </source>
</evidence>
<evidence type="ECO:0000256" key="6">
    <source>
        <dbReference type="ARBA" id="ARBA00022741"/>
    </source>
</evidence>
<feature type="transmembrane region" description="Helical" evidence="9">
    <location>
        <begin position="7"/>
        <end position="30"/>
    </location>
</feature>
<feature type="transmembrane region" description="Helical" evidence="9">
    <location>
        <begin position="110"/>
        <end position="133"/>
    </location>
</feature>
<dbReference type="InterPro" id="IPR036890">
    <property type="entry name" value="HATPase_C_sf"/>
</dbReference>
<feature type="domain" description="Histidine kinase" evidence="10">
    <location>
        <begin position="190"/>
        <end position="397"/>
    </location>
</feature>
<accession>A0ABS5V1E2</accession>
<keyword evidence="4" id="KW-1003">Cell membrane</keyword>
<dbReference type="SUPFAM" id="SSF47384">
    <property type="entry name" value="Homodimeric domain of signal transducing histidine kinase"/>
    <property type="match status" value="1"/>
</dbReference>
<organism evidence="11 12">
    <name type="scientific">Shewanella jiangmenensis</name>
    <dbReference type="NCBI Taxonomy" id="2837387"/>
    <lineage>
        <taxon>Bacteria</taxon>
        <taxon>Pseudomonadati</taxon>
        <taxon>Pseudomonadota</taxon>
        <taxon>Gammaproteobacteria</taxon>
        <taxon>Alteromonadales</taxon>
        <taxon>Shewanellaceae</taxon>
        <taxon>Shewanella</taxon>
    </lineage>
</organism>
<sequence length="398" mass="44984">MKPQLLRLFVLIIASCALIVWSFNLIYSAFDDAYGYNLDAEALLRQGSLEFRDIPAGHIAFSAELMEKLAAGQLISLGRENGESYYYQQLENGDLREMGPVVSRPGSDKITALIPLLYASLALTILLLIGRVFKDLSLLQSKALSFGDSPQKLKTGIRPRSAIYPLALSFETMTAQIMDFLQLHKDLSRTISHEIRTPLSRMRFALELSREQLPEQYLSRLSQDIDQIEELTRSYLSFAQVEHQQHKQTRQWLDADAFMADLLSKFSIYADRFQFSLQLDCQASGGKIQIDPLSMELAAQNLIANALRYAGKQIRISLLATERHWTLTVADDGPGFDDKGSELRRAFERGQKEQSSGYGLGLYIVRKIAIWHQGTVKIKRDSDLGGAAISLRWRRPVF</sequence>
<evidence type="ECO:0000256" key="3">
    <source>
        <dbReference type="ARBA" id="ARBA00012438"/>
    </source>
</evidence>
<proteinExistence type="predicted"/>
<dbReference type="EMBL" id="JAHEPS010000002">
    <property type="protein sequence ID" value="MBT1444288.1"/>
    <property type="molecule type" value="Genomic_DNA"/>
</dbReference>
<dbReference type="Gene3D" id="1.10.287.130">
    <property type="match status" value="1"/>
</dbReference>
<evidence type="ECO:0000313" key="12">
    <source>
        <dbReference type="Proteomes" id="UP001195903"/>
    </source>
</evidence>
<dbReference type="EC" id="2.7.13.3" evidence="3"/>
<dbReference type="InterPro" id="IPR050980">
    <property type="entry name" value="2C_sensor_his_kinase"/>
</dbReference>
<dbReference type="InterPro" id="IPR005467">
    <property type="entry name" value="His_kinase_dom"/>
</dbReference>
<evidence type="ECO:0000256" key="4">
    <source>
        <dbReference type="ARBA" id="ARBA00022475"/>
    </source>
</evidence>
<dbReference type="Proteomes" id="UP001195903">
    <property type="component" value="Unassembled WGS sequence"/>
</dbReference>
<dbReference type="SMART" id="SM00387">
    <property type="entry name" value="HATPase_c"/>
    <property type="match status" value="1"/>
</dbReference>
<keyword evidence="9" id="KW-0472">Membrane</keyword>
<keyword evidence="7 11" id="KW-0418">Kinase</keyword>
<dbReference type="SUPFAM" id="SSF55874">
    <property type="entry name" value="ATPase domain of HSP90 chaperone/DNA topoisomerase II/histidine kinase"/>
    <property type="match status" value="1"/>
</dbReference>
<evidence type="ECO:0000256" key="8">
    <source>
        <dbReference type="ARBA" id="ARBA00022840"/>
    </source>
</evidence>
<protein>
    <recommendedName>
        <fullName evidence="3">histidine kinase</fullName>
        <ecNumber evidence="3">2.7.13.3</ecNumber>
    </recommendedName>
</protein>
<evidence type="ECO:0000256" key="7">
    <source>
        <dbReference type="ARBA" id="ARBA00022777"/>
    </source>
</evidence>
<dbReference type="InterPro" id="IPR003594">
    <property type="entry name" value="HATPase_dom"/>
</dbReference>
<dbReference type="InterPro" id="IPR036097">
    <property type="entry name" value="HisK_dim/P_sf"/>
</dbReference>
<reference evidence="11 12" key="1">
    <citation type="submission" date="2021-05" db="EMBL/GenBank/DDBJ databases">
        <title>Shewanella sp. JM162201.</title>
        <authorList>
            <person name="Xu S."/>
            <person name="Li A."/>
        </authorList>
    </citation>
    <scope>NUCLEOTIDE SEQUENCE [LARGE SCALE GENOMIC DNA]</scope>
    <source>
        <strain evidence="11 12">JM162201</strain>
    </source>
</reference>
<dbReference type="PANTHER" id="PTHR44936:SF10">
    <property type="entry name" value="SENSOR PROTEIN RSTB"/>
    <property type="match status" value="1"/>
</dbReference>
<evidence type="ECO:0000259" key="10">
    <source>
        <dbReference type="PROSITE" id="PS50109"/>
    </source>
</evidence>
<evidence type="ECO:0000256" key="1">
    <source>
        <dbReference type="ARBA" id="ARBA00000085"/>
    </source>
</evidence>
<keyword evidence="8" id="KW-0067">ATP-binding</keyword>
<dbReference type="PROSITE" id="PS50109">
    <property type="entry name" value="HIS_KIN"/>
    <property type="match status" value="1"/>
</dbReference>
<gene>
    <name evidence="11" type="ORF">KJI95_07085</name>
</gene>
<keyword evidence="9" id="KW-1133">Transmembrane helix</keyword>
<evidence type="ECO:0000256" key="2">
    <source>
        <dbReference type="ARBA" id="ARBA00004651"/>
    </source>
</evidence>
<dbReference type="GO" id="GO:0016301">
    <property type="term" value="F:kinase activity"/>
    <property type="evidence" value="ECO:0007669"/>
    <property type="project" value="UniProtKB-KW"/>
</dbReference>
<comment type="catalytic activity">
    <reaction evidence="1">
        <text>ATP + protein L-histidine = ADP + protein N-phospho-L-histidine.</text>
        <dbReference type="EC" id="2.7.13.3"/>
    </reaction>
</comment>
<dbReference type="InterPro" id="IPR003661">
    <property type="entry name" value="HisK_dim/P_dom"/>
</dbReference>
<name>A0ABS5V1E2_9GAMM</name>
<keyword evidence="9" id="KW-0812">Transmembrane</keyword>
<dbReference type="PANTHER" id="PTHR44936">
    <property type="entry name" value="SENSOR PROTEIN CREC"/>
    <property type="match status" value="1"/>
</dbReference>
<evidence type="ECO:0000256" key="5">
    <source>
        <dbReference type="ARBA" id="ARBA00022679"/>
    </source>
</evidence>
<dbReference type="RefSeq" id="WP_214506481.1">
    <property type="nucleotide sequence ID" value="NZ_JAHEPS010000002.1"/>
</dbReference>
<dbReference type="SMART" id="SM00388">
    <property type="entry name" value="HisKA"/>
    <property type="match status" value="1"/>
</dbReference>
<dbReference type="Gene3D" id="3.30.565.10">
    <property type="entry name" value="Histidine kinase-like ATPase, C-terminal domain"/>
    <property type="match status" value="1"/>
</dbReference>
<evidence type="ECO:0000313" key="11">
    <source>
        <dbReference type="EMBL" id="MBT1444288.1"/>
    </source>
</evidence>
<keyword evidence="5" id="KW-0808">Transferase</keyword>